<evidence type="ECO:0000313" key="2">
    <source>
        <dbReference type="Proteomes" id="UP001629235"/>
    </source>
</evidence>
<evidence type="ECO:0000313" key="1">
    <source>
        <dbReference type="EMBL" id="MFM0106052.1"/>
    </source>
</evidence>
<dbReference type="EMBL" id="JAQQDW010000046">
    <property type="protein sequence ID" value="MFM0106052.1"/>
    <property type="molecule type" value="Genomic_DNA"/>
</dbReference>
<organism evidence="1 2">
    <name type="scientific">Paraburkholderia rhynchosiae</name>
    <dbReference type="NCBI Taxonomy" id="487049"/>
    <lineage>
        <taxon>Bacteria</taxon>
        <taxon>Pseudomonadati</taxon>
        <taxon>Pseudomonadota</taxon>
        <taxon>Betaproteobacteria</taxon>
        <taxon>Burkholderiales</taxon>
        <taxon>Burkholderiaceae</taxon>
        <taxon>Paraburkholderia</taxon>
    </lineage>
</organism>
<accession>A0ACC7NF34</accession>
<protein>
    <submittedName>
        <fullName evidence="1">Zinc ribbon domain-containing protein</fullName>
    </submittedName>
</protein>
<name>A0ACC7NF34_9BURK</name>
<sequence>MPIYAYRCESCGFGKDVLQKISDPQLTQCPECGKDTFRKQVTAAGFQLKGSGWYVTDFRGGNGGASAPATPDANGASNGASENAAATNGAAKSDAAPAAAGSSSAAASPAAPAAAPAASTSASGAGSA</sequence>
<comment type="caution">
    <text evidence="1">The sequence shown here is derived from an EMBL/GenBank/DDBJ whole genome shotgun (WGS) entry which is preliminary data.</text>
</comment>
<keyword evidence="2" id="KW-1185">Reference proteome</keyword>
<proteinExistence type="predicted"/>
<gene>
    <name evidence="1" type="ORF">PQR01_21805</name>
</gene>
<dbReference type="Proteomes" id="UP001629235">
    <property type="component" value="Unassembled WGS sequence"/>
</dbReference>
<reference evidence="1 2" key="1">
    <citation type="journal article" date="2024" name="Chem. Sci.">
        <title>Discovery of megapolipeptins by genome mining of a Burkholderiales bacteria collection.</title>
        <authorList>
            <person name="Paulo B.S."/>
            <person name="Recchia M.J.J."/>
            <person name="Lee S."/>
            <person name="Fergusson C.H."/>
            <person name="Romanowski S.B."/>
            <person name="Hernandez A."/>
            <person name="Krull N."/>
            <person name="Liu D.Y."/>
            <person name="Cavanagh H."/>
            <person name="Bos A."/>
            <person name="Gray C.A."/>
            <person name="Murphy B.T."/>
            <person name="Linington R.G."/>
            <person name="Eustaquio A.S."/>
        </authorList>
    </citation>
    <scope>NUCLEOTIDE SEQUENCE [LARGE SCALE GENOMIC DNA]</scope>
    <source>
        <strain evidence="1 2">RL18-126-BIB-B</strain>
    </source>
</reference>